<organism evidence="3 4">
    <name type="scientific">Pararhodobacter marinus</name>
    <dbReference type="NCBI Taxonomy" id="2184063"/>
    <lineage>
        <taxon>Bacteria</taxon>
        <taxon>Pseudomonadati</taxon>
        <taxon>Pseudomonadota</taxon>
        <taxon>Alphaproteobacteria</taxon>
        <taxon>Rhodobacterales</taxon>
        <taxon>Paracoccaceae</taxon>
        <taxon>Pararhodobacter</taxon>
    </lineage>
</organism>
<keyword evidence="1" id="KW-0472">Membrane</keyword>
<keyword evidence="4" id="KW-1185">Reference proteome</keyword>
<proteinExistence type="predicted"/>
<keyword evidence="1" id="KW-0812">Transmembrane</keyword>
<evidence type="ECO:0000259" key="2">
    <source>
        <dbReference type="Pfam" id="PF07331"/>
    </source>
</evidence>
<feature type="domain" description="DUF1468" evidence="2">
    <location>
        <begin position="27"/>
        <end position="162"/>
    </location>
</feature>
<keyword evidence="1" id="KW-1133">Transmembrane helix</keyword>
<evidence type="ECO:0000313" key="4">
    <source>
        <dbReference type="Proteomes" id="UP000244940"/>
    </source>
</evidence>
<dbReference type="InterPro" id="IPR009936">
    <property type="entry name" value="DUF1468"/>
</dbReference>
<feature type="transmembrane region" description="Helical" evidence="1">
    <location>
        <begin position="101"/>
        <end position="130"/>
    </location>
</feature>
<dbReference type="Proteomes" id="UP000244940">
    <property type="component" value="Unassembled WGS sequence"/>
</dbReference>
<dbReference type="OrthoDB" id="8454209at2"/>
<gene>
    <name evidence="3" type="ORF">C4N9_13680</name>
</gene>
<dbReference type="EMBL" id="QEYD01000008">
    <property type="protein sequence ID" value="PWE27907.1"/>
    <property type="molecule type" value="Genomic_DNA"/>
</dbReference>
<dbReference type="RefSeq" id="WP_109533904.1">
    <property type="nucleotide sequence ID" value="NZ_CAXPUO010000079.1"/>
</dbReference>
<comment type="caution">
    <text evidence="3">The sequence shown here is derived from an EMBL/GenBank/DDBJ whole genome shotgun (WGS) entry which is preliminary data.</text>
</comment>
<evidence type="ECO:0000256" key="1">
    <source>
        <dbReference type="SAM" id="Phobius"/>
    </source>
</evidence>
<feature type="transmembrane region" description="Helical" evidence="1">
    <location>
        <begin position="136"/>
        <end position="153"/>
    </location>
</feature>
<name>A0A2U2C7R6_9RHOB</name>
<dbReference type="Pfam" id="PF07331">
    <property type="entry name" value="TctB"/>
    <property type="match status" value="1"/>
</dbReference>
<protein>
    <recommendedName>
        <fullName evidence="2">DUF1468 domain-containing protein</fullName>
    </recommendedName>
</protein>
<feature type="transmembrane region" description="Helical" evidence="1">
    <location>
        <begin position="59"/>
        <end position="80"/>
    </location>
</feature>
<reference evidence="3 4" key="1">
    <citation type="submission" date="2018-05" db="EMBL/GenBank/DDBJ databases">
        <title>Pararhodobacter marina sp. nov., isolated from deep-sea water of the Indian Ocean.</title>
        <authorList>
            <person name="Lai Q.Sr."/>
            <person name="Liu X."/>
            <person name="Shao Z."/>
        </authorList>
    </citation>
    <scope>NUCLEOTIDE SEQUENCE [LARGE SCALE GENOMIC DNA]</scope>
    <source>
        <strain evidence="3 4">CIC4N-9</strain>
    </source>
</reference>
<dbReference type="AlphaFoldDB" id="A0A2U2C7R6"/>
<sequence length="182" mass="19708">MSDERHDLSELTHPPHHRAEIVFAVTSFLIAVILAALWSSETSWASGQPWSRQPGLWPLIAIVGMLVFGAGELIACLVRNARAGGGNVLAELGIWAKAGEYVVWFLIYVMAVPYIGYLPASVLFATLLAFRLGYRGLPLLLAPLIALGIVVVFKAGLSVRIPGGAVYDLLPQGLRNFLVVYL</sequence>
<accession>A0A2U2C7R6</accession>
<dbReference type="GeneID" id="94365941"/>
<evidence type="ECO:0000313" key="3">
    <source>
        <dbReference type="EMBL" id="PWE27907.1"/>
    </source>
</evidence>
<feature type="transmembrane region" description="Helical" evidence="1">
    <location>
        <begin position="21"/>
        <end position="39"/>
    </location>
</feature>